<feature type="region of interest" description="Disordered" evidence="1">
    <location>
        <begin position="179"/>
        <end position="235"/>
    </location>
</feature>
<gene>
    <name evidence="3" type="ORF">CYMTET_22672</name>
</gene>
<evidence type="ECO:0000256" key="1">
    <source>
        <dbReference type="SAM" id="MobiDB-lite"/>
    </source>
</evidence>
<dbReference type="InterPro" id="IPR048869">
    <property type="entry name" value="OCRL-1_2_ASH"/>
</dbReference>
<comment type="caution">
    <text evidence="3">The sequence shown here is derived from an EMBL/GenBank/DDBJ whole genome shotgun (WGS) entry which is preliminary data.</text>
</comment>
<feature type="domain" description="OCRL-1/2 ASH" evidence="2">
    <location>
        <begin position="40"/>
        <end position="153"/>
    </location>
</feature>
<sequence>MAAFLLEVSLVDEALAEAAVASSRRLADAAEMAQHPHCQLSTNNLVLPTIGWNEYAHAELALENTGEVEAAFTFTTLDTETPMAPPWMQLEPVLGAVEPGGKVRIGVSAYVGCGNSGTAGSVMSASAAGEMQAILVLRIIGGGDFFIAVSGQYNGSCFGIGLTQLTSMDYPATVTCRHPAQPGAAQPNGGGSRSQGVGSAAATASDEPKPLIDLDSEPDTPEAPPPLIGVGVEPSQSSAASLSNLQMLVEGVDPGDSSTRRPSCKTSAAFGVCVPKEYLHLITFLARHVSATSSLMWSRCAEQVESEDTDPSVAGEGSLEDAQGSELREPQAASSSEPPSEPSGAVSTFFPDPLADCGRDEAFRGGEDGASPRGAGGAVESIAEVRRLLDKGGTAADLQAACVTPAAAIKTLLALFRNLPDPLMPTPIAQVCELCVPSDHSAMELLYNQVRAPAPPSPSSR</sequence>
<feature type="compositionally biased region" description="Low complexity" evidence="1">
    <location>
        <begin position="330"/>
        <end position="347"/>
    </location>
</feature>
<dbReference type="Gene3D" id="2.60.40.10">
    <property type="entry name" value="Immunoglobulins"/>
    <property type="match status" value="1"/>
</dbReference>
<name>A0AAE0G0V7_9CHLO</name>
<organism evidence="3 4">
    <name type="scientific">Cymbomonas tetramitiformis</name>
    <dbReference type="NCBI Taxonomy" id="36881"/>
    <lineage>
        <taxon>Eukaryota</taxon>
        <taxon>Viridiplantae</taxon>
        <taxon>Chlorophyta</taxon>
        <taxon>Pyramimonadophyceae</taxon>
        <taxon>Pyramimonadales</taxon>
        <taxon>Pyramimonadaceae</taxon>
        <taxon>Cymbomonas</taxon>
    </lineage>
</organism>
<proteinExistence type="predicted"/>
<keyword evidence="4" id="KW-1185">Reference proteome</keyword>
<reference evidence="3 4" key="1">
    <citation type="journal article" date="2015" name="Genome Biol. Evol.">
        <title>Comparative Genomics of a Bacterivorous Green Alga Reveals Evolutionary Causalities and Consequences of Phago-Mixotrophic Mode of Nutrition.</title>
        <authorList>
            <person name="Burns J.A."/>
            <person name="Paasch A."/>
            <person name="Narechania A."/>
            <person name="Kim E."/>
        </authorList>
    </citation>
    <scope>NUCLEOTIDE SEQUENCE [LARGE SCALE GENOMIC DNA]</scope>
    <source>
        <strain evidence="3 4">PLY_AMNH</strain>
    </source>
</reference>
<dbReference type="InterPro" id="IPR013783">
    <property type="entry name" value="Ig-like_fold"/>
</dbReference>
<accession>A0AAE0G0V7</accession>
<evidence type="ECO:0000259" key="2">
    <source>
        <dbReference type="Pfam" id="PF21310"/>
    </source>
</evidence>
<dbReference type="EMBL" id="LGRX02011530">
    <property type="protein sequence ID" value="KAK3268851.1"/>
    <property type="molecule type" value="Genomic_DNA"/>
</dbReference>
<dbReference type="AlphaFoldDB" id="A0AAE0G0V7"/>
<dbReference type="Pfam" id="PF21310">
    <property type="entry name" value="OCRL-like_ASH"/>
    <property type="match status" value="1"/>
</dbReference>
<evidence type="ECO:0000313" key="3">
    <source>
        <dbReference type="EMBL" id="KAK3268851.1"/>
    </source>
</evidence>
<feature type="region of interest" description="Disordered" evidence="1">
    <location>
        <begin position="302"/>
        <end position="351"/>
    </location>
</feature>
<evidence type="ECO:0000313" key="4">
    <source>
        <dbReference type="Proteomes" id="UP001190700"/>
    </source>
</evidence>
<dbReference type="Proteomes" id="UP001190700">
    <property type="component" value="Unassembled WGS sequence"/>
</dbReference>
<protein>
    <recommendedName>
        <fullName evidence="2">OCRL-1/2 ASH domain-containing protein</fullName>
    </recommendedName>
</protein>